<protein>
    <recommendedName>
        <fullName evidence="2 8">GTPase Der</fullName>
    </recommendedName>
    <alternativeName>
        <fullName evidence="7 8">GTP-binding protein EngA</fullName>
    </alternativeName>
</protein>
<dbReference type="KEGG" id="alus:STSP2_00447"/>
<evidence type="ECO:0000256" key="3">
    <source>
        <dbReference type="ARBA" id="ARBA00022517"/>
    </source>
</evidence>
<dbReference type="NCBIfam" id="TIGR00231">
    <property type="entry name" value="small_GTP"/>
    <property type="match status" value="2"/>
</dbReference>
<dbReference type="GO" id="GO:0042254">
    <property type="term" value="P:ribosome biogenesis"/>
    <property type="evidence" value="ECO:0007669"/>
    <property type="project" value="UniProtKB-KW"/>
</dbReference>
<dbReference type="Pfam" id="PF01926">
    <property type="entry name" value="MMR_HSR1"/>
    <property type="match status" value="2"/>
</dbReference>
<feature type="binding site" evidence="8">
    <location>
        <begin position="183"/>
        <end position="190"/>
    </location>
    <ligand>
        <name>GTP</name>
        <dbReference type="ChEBI" id="CHEBI:37565"/>
        <label>2</label>
    </ligand>
</feature>
<dbReference type="Pfam" id="PF14714">
    <property type="entry name" value="KH_dom-like"/>
    <property type="match status" value="1"/>
</dbReference>
<evidence type="ECO:0000313" key="13">
    <source>
        <dbReference type="Proteomes" id="UP000189674"/>
    </source>
</evidence>
<evidence type="ECO:0000256" key="5">
    <source>
        <dbReference type="ARBA" id="ARBA00022741"/>
    </source>
</evidence>
<dbReference type="CDD" id="cd01895">
    <property type="entry name" value="EngA2"/>
    <property type="match status" value="1"/>
</dbReference>
<name>A0A1U9NHT2_9BACT</name>
<dbReference type="InterPro" id="IPR006073">
    <property type="entry name" value="GTP-bd"/>
</dbReference>
<evidence type="ECO:0000256" key="7">
    <source>
        <dbReference type="ARBA" id="ARBA00032345"/>
    </source>
</evidence>
<keyword evidence="3 8" id="KW-0690">Ribosome biogenesis</keyword>
<dbReference type="SUPFAM" id="SSF52540">
    <property type="entry name" value="P-loop containing nucleoside triphosphate hydrolases"/>
    <property type="match status" value="2"/>
</dbReference>
<dbReference type="InterPro" id="IPR027417">
    <property type="entry name" value="P-loop_NTPase"/>
</dbReference>
<dbReference type="SUPFAM" id="SSF82653">
    <property type="entry name" value="Probable GTPase Der, C-terminal domain"/>
    <property type="match status" value="1"/>
</dbReference>
<feature type="binding site" evidence="8">
    <location>
        <begin position="57"/>
        <end position="61"/>
    </location>
    <ligand>
        <name>GTP</name>
        <dbReference type="ChEBI" id="CHEBI:37565"/>
        <label>1</label>
    </ligand>
</feature>
<evidence type="ECO:0000256" key="2">
    <source>
        <dbReference type="ARBA" id="ARBA00020953"/>
    </source>
</evidence>
<dbReference type="Gene3D" id="3.30.300.20">
    <property type="match status" value="1"/>
</dbReference>
<dbReference type="InterPro" id="IPR016484">
    <property type="entry name" value="GTPase_Der"/>
</dbReference>
<dbReference type="RefSeq" id="WP_146659437.1">
    <property type="nucleotide sequence ID" value="NZ_CP019791.1"/>
</dbReference>
<dbReference type="NCBIfam" id="TIGR03594">
    <property type="entry name" value="GTPase_EngA"/>
    <property type="match status" value="1"/>
</dbReference>
<organism evidence="12 13">
    <name type="scientific">Anaerohalosphaera lusitana</name>
    <dbReference type="NCBI Taxonomy" id="1936003"/>
    <lineage>
        <taxon>Bacteria</taxon>
        <taxon>Pseudomonadati</taxon>
        <taxon>Planctomycetota</taxon>
        <taxon>Phycisphaerae</taxon>
        <taxon>Sedimentisphaerales</taxon>
        <taxon>Anaerohalosphaeraceae</taxon>
        <taxon>Anaerohalosphaera</taxon>
    </lineage>
</organism>
<accession>A0A1U9NHT2</accession>
<dbReference type="HAMAP" id="MF_00195">
    <property type="entry name" value="GTPase_Der"/>
    <property type="match status" value="1"/>
</dbReference>
<feature type="binding site" evidence="8">
    <location>
        <begin position="295"/>
        <end position="298"/>
    </location>
    <ligand>
        <name>GTP</name>
        <dbReference type="ChEBI" id="CHEBI:37565"/>
        <label>2</label>
    </ligand>
</feature>
<evidence type="ECO:0000256" key="9">
    <source>
        <dbReference type="PROSITE-ProRule" id="PRU01049"/>
    </source>
</evidence>
<feature type="binding site" evidence="8">
    <location>
        <begin position="10"/>
        <end position="17"/>
    </location>
    <ligand>
        <name>GTP</name>
        <dbReference type="ChEBI" id="CHEBI:37565"/>
        <label>1</label>
    </ligand>
</feature>
<dbReference type="Gene3D" id="3.40.50.300">
    <property type="entry name" value="P-loop containing nucleotide triphosphate hydrolases"/>
    <property type="match status" value="2"/>
</dbReference>
<evidence type="ECO:0000313" key="12">
    <source>
        <dbReference type="EMBL" id="AQT67304.1"/>
    </source>
</evidence>
<feature type="domain" description="EngA-type G" evidence="11">
    <location>
        <begin position="177"/>
        <end position="351"/>
    </location>
</feature>
<keyword evidence="6 8" id="KW-0342">GTP-binding</keyword>
<dbReference type="PROSITE" id="PS51712">
    <property type="entry name" value="G_ENGA"/>
    <property type="match status" value="1"/>
</dbReference>
<dbReference type="STRING" id="1936003.STSP2_00447"/>
<proteinExistence type="inferred from homology"/>
<dbReference type="PRINTS" id="PR00326">
    <property type="entry name" value="GTP1OBG"/>
</dbReference>
<dbReference type="AlphaFoldDB" id="A0A1U9NHT2"/>
<dbReference type="Proteomes" id="UP000189674">
    <property type="component" value="Chromosome"/>
</dbReference>
<gene>
    <name evidence="12" type="primary">der_1</name>
    <name evidence="8" type="synonym">der</name>
    <name evidence="12" type="ORF">STSP2_00447</name>
</gene>
<reference evidence="13" key="1">
    <citation type="submission" date="2017-02" db="EMBL/GenBank/DDBJ databases">
        <title>Comparative genomics and description of representatives of a novel lineage of planctomycetes thriving in anoxic sediments.</title>
        <authorList>
            <person name="Spring S."/>
            <person name="Bunk B."/>
            <person name="Sproer C."/>
        </authorList>
    </citation>
    <scope>NUCLEOTIDE SEQUENCE [LARGE SCALE GENOMIC DNA]</scope>
    <source>
        <strain evidence="13">ST-NAGAB-D1</strain>
    </source>
</reference>
<dbReference type="EMBL" id="CP019791">
    <property type="protein sequence ID" value="AQT67304.1"/>
    <property type="molecule type" value="Genomic_DNA"/>
</dbReference>
<dbReference type="GO" id="GO:0005525">
    <property type="term" value="F:GTP binding"/>
    <property type="evidence" value="ECO:0007669"/>
    <property type="project" value="UniProtKB-UniRule"/>
</dbReference>
<keyword evidence="4 10" id="KW-0677">Repeat</keyword>
<dbReference type="CDD" id="cd01894">
    <property type="entry name" value="EngA1"/>
    <property type="match status" value="1"/>
</dbReference>
<keyword evidence="13" id="KW-1185">Reference proteome</keyword>
<dbReference type="InterPro" id="IPR005225">
    <property type="entry name" value="Small_GTP-bd"/>
</dbReference>
<dbReference type="PANTHER" id="PTHR43834:SF6">
    <property type="entry name" value="GTPASE DER"/>
    <property type="match status" value="1"/>
</dbReference>
<evidence type="ECO:0000256" key="10">
    <source>
        <dbReference type="RuleBase" id="RU004481"/>
    </source>
</evidence>
<evidence type="ECO:0000256" key="8">
    <source>
        <dbReference type="HAMAP-Rule" id="MF_00195"/>
    </source>
</evidence>
<dbReference type="InterPro" id="IPR032859">
    <property type="entry name" value="KH_dom-like"/>
</dbReference>
<sequence length="435" mass="48268">MALPVVTIVGRPNVGKSSLLNSLAGEMISIVESTAGVTRDRVSTLVELNGRYVELVDTGGYGIVDEGELTRHVEEQINNAVAMADVVLFVVDIRDGIMPLDQDIAQMLRKHDLDVILVANKADSPKQLGSAGEFQRLGFGEAIPISATNFVNRAELLEKVSDNLSHMPVELPKRERVRIAVVGKRNAGKSTFINSVVGETRVIASDIPGTTRDAVDVIFDYKGEKFCLIDTAGVRKKRKMSNSIEYYSYTRAARSIKRADVVLFMVDSTLPLSQPDKKLAAMINEEYKACILVINKWDLANDAADPDDYLDYVDKMLPGMRHCPIAFTTATTGENLENVLHLTTEVFQQASTEVPTPKLNKAIETISEARIGGSKRGIPKIYYATQVAVRPVSLLLFVNDPGLFNNTFKRFAINKLREMLDLEEVPIRLMFRRRH</sequence>
<dbReference type="OrthoDB" id="9805918at2"/>
<dbReference type="PIRSF" id="PIRSF006485">
    <property type="entry name" value="GTP-binding_EngA"/>
    <property type="match status" value="1"/>
</dbReference>
<feature type="binding site" evidence="8">
    <location>
        <begin position="120"/>
        <end position="123"/>
    </location>
    <ligand>
        <name>GTP</name>
        <dbReference type="ChEBI" id="CHEBI:37565"/>
        <label>1</label>
    </ligand>
</feature>
<dbReference type="PANTHER" id="PTHR43834">
    <property type="entry name" value="GTPASE DER"/>
    <property type="match status" value="1"/>
</dbReference>
<keyword evidence="5 8" id="KW-0547">Nucleotide-binding</keyword>
<comment type="function">
    <text evidence="8 10">GTPase that plays an essential role in the late steps of ribosome biogenesis.</text>
</comment>
<evidence type="ECO:0000256" key="6">
    <source>
        <dbReference type="ARBA" id="ARBA00023134"/>
    </source>
</evidence>
<comment type="subunit">
    <text evidence="8">Associates with the 50S ribosomal subunit.</text>
</comment>
<dbReference type="GO" id="GO:0043022">
    <property type="term" value="F:ribosome binding"/>
    <property type="evidence" value="ECO:0007669"/>
    <property type="project" value="TreeGrafter"/>
</dbReference>
<comment type="similarity">
    <text evidence="1 8 9 10">Belongs to the TRAFAC class TrmE-Era-EngA-EngB-Septin-like GTPase superfamily. EngA (Der) GTPase family.</text>
</comment>
<dbReference type="InterPro" id="IPR015946">
    <property type="entry name" value="KH_dom-like_a/b"/>
</dbReference>
<feature type="binding site" evidence="8">
    <location>
        <begin position="230"/>
        <end position="234"/>
    </location>
    <ligand>
        <name>GTP</name>
        <dbReference type="ChEBI" id="CHEBI:37565"/>
        <label>2</label>
    </ligand>
</feature>
<evidence type="ECO:0000256" key="4">
    <source>
        <dbReference type="ARBA" id="ARBA00022737"/>
    </source>
</evidence>
<dbReference type="InterPro" id="IPR031166">
    <property type="entry name" value="G_ENGA"/>
</dbReference>
<evidence type="ECO:0000259" key="11">
    <source>
        <dbReference type="PROSITE" id="PS51712"/>
    </source>
</evidence>
<evidence type="ECO:0000256" key="1">
    <source>
        <dbReference type="ARBA" id="ARBA00008279"/>
    </source>
</evidence>